<evidence type="ECO:0000256" key="1">
    <source>
        <dbReference type="RuleBase" id="RU364089"/>
    </source>
</evidence>
<dbReference type="Pfam" id="PF03577">
    <property type="entry name" value="Peptidase_C69"/>
    <property type="match status" value="1"/>
</dbReference>
<sequence>MKHLISILLVFIAGYSHLYACTVIAIGKKASADGSVIVSHTDAGPDCRLHLVPGQQFKAGEKAPVYWGMVESGRPLGDYGEVIGHIPQVEQTHTYFQTAYPQINSRQLAIGESTLSQRPELMVDRSICEQIMTIEQAQAFALQRCTTAQDALQLITGLLETYGFLPSCVDESESLVIADTEEIWVLEVFSVGNDWKKDSGKPGCIWAAQRVPDDHAMIIPNWSIIKQIDLEDTANFRASSNYMQEAIDRGWYNPASGRPFIWQEAYSPIPREWSTSRFWLFYATFAPNYTEWPDRFTNSVWEGENQYTQYVEPLSIYPFSVKPEKKLSVQDVMAFQRSTFEGTIYDKENAQAWYYPNEEGQLTKSAFATPFPTLEMRRVMNINSRRNVARARGEYGMVAQLRGWLPDEVGGIYWFYVDNAYTSAYVPIYTGATDVAECYKVYNPAYYQENSIRWAVDFVDNLMYLRWQDAHKKVLEKRDPMEARFFAEQADVDAKAQELLTKSPKKAQAYLTQLTIDRMNEVHQLFKELKLDLISEFTNNKQGI</sequence>
<reference evidence="2" key="1">
    <citation type="journal article" date="2018" name="Int. J. Syst. Evol. Microbiol.">
        <title>Carboxylicivirga sediminis sp. nov., isolated from coastal sediment.</title>
        <authorList>
            <person name="Wang F.Q."/>
            <person name="Ren L.H."/>
            <person name="Zou R.J."/>
            <person name="Sun Y.Z."/>
            <person name="Liu X.J."/>
            <person name="Jiang F."/>
            <person name="Liu L.J."/>
        </authorList>
    </citation>
    <scope>NUCLEOTIDE SEQUENCE</scope>
    <source>
        <strain evidence="2">JR1</strain>
    </source>
</reference>
<accession>A0A941F5U5</accession>
<evidence type="ECO:0000313" key="2">
    <source>
        <dbReference type="EMBL" id="MBR8536964.1"/>
    </source>
</evidence>
<keyword evidence="1 2" id="KW-0378">Hydrolase</keyword>
<name>A0A941F5U5_9BACT</name>
<keyword evidence="3" id="KW-1185">Reference proteome</keyword>
<dbReference type="EMBL" id="JAGTAR010000025">
    <property type="protein sequence ID" value="MBR8536964.1"/>
    <property type="molecule type" value="Genomic_DNA"/>
</dbReference>
<dbReference type="Gene3D" id="3.60.60.10">
    <property type="entry name" value="Penicillin V Acylase, Chain A"/>
    <property type="match status" value="1"/>
</dbReference>
<keyword evidence="1" id="KW-0645">Protease</keyword>
<dbReference type="RefSeq" id="WP_212191991.1">
    <property type="nucleotide sequence ID" value="NZ_JAGTAR010000025.1"/>
</dbReference>
<gene>
    <name evidence="2" type="ORF">KDU71_15430</name>
</gene>
<comment type="caution">
    <text evidence="2">The sequence shown here is derived from an EMBL/GenBank/DDBJ whole genome shotgun (WGS) entry which is preliminary data.</text>
</comment>
<dbReference type="EC" id="3.4.-.-" evidence="1"/>
<dbReference type="Proteomes" id="UP000679220">
    <property type="component" value="Unassembled WGS sequence"/>
</dbReference>
<dbReference type="PANTHER" id="PTHR12994:SF17">
    <property type="entry name" value="LD30995P"/>
    <property type="match status" value="1"/>
</dbReference>
<evidence type="ECO:0000313" key="3">
    <source>
        <dbReference type="Proteomes" id="UP000679220"/>
    </source>
</evidence>
<dbReference type="InterPro" id="IPR005322">
    <property type="entry name" value="Peptidase_C69"/>
</dbReference>
<dbReference type="GO" id="GO:0070004">
    <property type="term" value="F:cysteine-type exopeptidase activity"/>
    <property type="evidence" value="ECO:0007669"/>
    <property type="project" value="InterPro"/>
</dbReference>
<organism evidence="2 3">
    <name type="scientific">Carboxylicivirga sediminis</name>
    <dbReference type="NCBI Taxonomy" id="2006564"/>
    <lineage>
        <taxon>Bacteria</taxon>
        <taxon>Pseudomonadati</taxon>
        <taxon>Bacteroidota</taxon>
        <taxon>Bacteroidia</taxon>
        <taxon>Marinilabiliales</taxon>
        <taxon>Marinilabiliaceae</taxon>
        <taxon>Carboxylicivirga</taxon>
    </lineage>
</organism>
<dbReference type="PANTHER" id="PTHR12994">
    <property type="entry name" value="SECERNIN"/>
    <property type="match status" value="1"/>
</dbReference>
<reference evidence="2" key="2">
    <citation type="submission" date="2021-04" db="EMBL/GenBank/DDBJ databases">
        <authorList>
            <person name="Zhang T."/>
            <person name="Zhang Y."/>
            <person name="Lu D."/>
            <person name="Zuo D."/>
            <person name="Du Z."/>
        </authorList>
    </citation>
    <scope>NUCLEOTIDE SEQUENCE</scope>
    <source>
        <strain evidence="2">JR1</strain>
    </source>
</reference>
<comment type="similarity">
    <text evidence="1">Belongs to the peptidase C69 family.</text>
</comment>
<dbReference type="GO" id="GO:0006508">
    <property type="term" value="P:proteolysis"/>
    <property type="evidence" value="ECO:0007669"/>
    <property type="project" value="UniProtKB-KW"/>
</dbReference>
<protein>
    <recommendedName>
        <fullName evidence="1">Dipeptidase</fullName>
        <ecNumber evidence="1">3.4.-.-</ecNumber>
    </recommendedName>
</protein>
<proteinExistence type="inferred from homology"/>
<keyword evidence="1 2" id="KW-0224">Dipeptidase</keyword>
<dbReference type="GO" id="GO:0016805">
    <property type="term" value="F:dipeptidase activity"/>
    <property type="evidence" value="ECO:0007669"/>
    <property type="project" value="UniProtKB-KW"/>
</dbReference>
<comment type="catalytic activity">
    <reaction evidence="1">
        <text>an L-aminoacyl-L-amino acid + H2O = 2 an L-alpha-amino acid</text>
        <dbReference type="Rhea" id="RHEA:48940"/>
        <dbReference type="ChEBI" id="CHEBI:15377"/>
        <dbReference type="ChEBI" id="CHEBI:59869"/>
        <dbReference type="ChEBI" id="CHEBI:77460"/>
    </reaction>
</comment>
<dbReference type="AlphaFoldDB" id="A0A941F5U5"/>